<reference evidence="1 2" key="1">
    <citation type="submission" date="2021-03" db="EMBL/GenBank/DDBJ databases">
        <title>Genomic Encyclopedia of Type Strains, Phase IV (KMG-IV): sequencing the most valuable type-strain genomes for metagenomic binning, comparative biology and taxonomic classification.</title>
        <authorList>
            <person name="Goeker M."/>
        </authorList>
    </citation>
    <scope>NUCLEOTIDE SEQUENCE [LARGE SCALE GENOMIC DNA]</scope>
    <source>
        <strain evidence="1 2">DSM 21292</strain>
    </source>
</reference>
<evidence type="ECO:0000313" key="2">
    <source>
        <dbReference type="Proteomes" id="UP000810207"/>
    </source>
</evidence>
<sequence>MVSLLFYGFYRLFKKSAFDYEGCLTASSASNMKFSRNVRGSRSFPYATLLHF</sequence>
<name>A0ABS4RXM5_PAEXY</name>
<gene>
    <name evidence="1" type="ORF">J2Z28_004311</name>
</gene>
<keyword evidence="2" id="KW-1185">Reference proteome</keyword>
<proteinExistence type="predicted"/>
<evidence type="ECO:0000313" key="1">
    <source>
        <dbReference type="EMBL" id="MBP2247648.1"/>
    </source>
</evidence>
<protein>
    <submittedName>
        <fullName evidence="1">Uncharacterized protein</fullName>
    </submittedName>
</protein>
<accession>A0ABS4RXM5</accession>
<comment type="caution">
    <text evidence="1">The sequence shown here is derived from an EMBL/GenBank/DDBJ whole genome shotgun (WGS) entry which is preliminary data.</text>
</comment>
<organism evidence="1 2">
    <name type="scientific">Paenibacillus xylanexedens</name>
    <dbReference type="NCBI Taxonomy" id="528191"/>
    <lineage>
        <taxon>Bacteria</taxon>
        <taxon>Bacillati</taxon>
        <taxon>Bacillota</taxon>
        <taxon>Bacilli</taxon>
        <taxon>Bacillales</taxon>
        <taxon>Paenibacillaceae</taxon>
        <taxon>Paenibacillus</taxon>
    </lineage>
</organism>
<dbReference type="Proteomes" id="UP000810207">
    <property type="component" value="Unassembled WGS sequence"/>
</dbReference>
<dbReference type="EMBL" id="JAGIKV010000017">
    <property type="protein sequence ID" value="MBP2247648.1"/>
    <property type="molecule type" value="Genomic_DNA"/>
</dbReference>